<feature type="transmembrane region" description="Helical" evidence="10">
    <location>
        <begin position="6"/>
        <end position="28"/>
    </location>
</feature>
<dbReference type="GO" id="GO:0005794">
    <property type="term" value="C:Golgi apparatus"/>
    <property type="evidence" value="ECO:0007669"/>
    <property type="project" value="UniProtKB-SubCell"/>
</dbReference>
<name>A0A2R5LFX0_9ACAR</name>
<dbReference type="AlphaFoldDB" id="A0A2R5LFX0"/>
<dbReference type="PANTHER" id="PTHR21425:SF2">
    <property type="entry name" value="PROTEIN C1ORF43"/>
    <property type="match status" value="1"/>
</dbReference>
<evidence type="ECO:0000256" key="8">
    <source>
        <dbReference type="ARBA" id="ARBA00023128"/>
    </source>
</evidence>
<dbReference type="InterPro" id="IPR010876">
    <property type="entry name" value="C1orf43"/>
</dbReference>
<dbReference type="GO" id="GO:0016020">
    <property type="term" value="C:membrane"/>
    <property type="evidence" value="ECO:0007669"/>
    <property type="project" value="UniProtKB-SubCell"/>
</dbReference>
<evidence type="ECO:0000256" key="1">
    <source>
        <dbReference type="ARBA" id="ARBA00002620"/>
    </source>
</evidence>
<sequence length="258" mass="28969">MADRLSGVAIIICIGLGVMMLLLLFIFAKRQIMRFTLKSKNSPHFPIGYGVSKSLHDEVDRRLLTIKDITYEPVLLKQQEGMHFTGGNSLAQIRPPHLLRMKAVDCLATLEADLQSADKTRVRCPGQDVRVFLLRQLQDGPLANCDPRNVYRFLDLYEQARHSPKDFAEEQYMAYMHILEELRSCINIPNMNGPKRYAAPQRPNTSAELSPVNFSSTTDLTTAVVTNGTEPLTSCRPTSLSFAEAEEKNRDAALETSV</sequence>
<evidence type="ECO:0000256" key="7">
    <source>
        <dbReference type="ARBA" id="ARBA00023034"/>
    </source>
</evidence>
<evidence type="ECO:0000256" key="4">
    <source>
        <dbReference type="ARBA" id="ARBA00004555"/>
    </source>
</evidence>
<evidence type="ECO:0000256" key="3">
    <source>
        <dbReference type="ARBA" id="ARBA00004173"/>
    </source>
</evidence>
<dbReference type="PANTHER" id="PTHR21425">
    <property type="entry name" value="NICE-3"/>
    <property type="match status" value="1"/>
</dbReference>
<keyword evidence="5 10" id="KW-0812">Transmembrane</keyword>
<evidence type="ECO:0000256" key="5">
    <source>
        <dbReference type="ARBA" id="ARBA00022692"/>
    </source>
</evidence>
<evidence type="ECO:0000256" key="6">
    <source>
        <dbReference type="ARBA" id="ARBA00022989"/>
    </source>
</evidence>
<dbReference type="GO" id="GO:0005739">
    <property type="term" value="C:mitochondrion"/>
    <property type="evidence" value="ECO:0007669"/>
    <property type="project" value="UniProtKB-SubCell"/>
</dbReference>
<accession>A0A2R5LFX0</accession>
<comment type="function">
    <text evidence="1">General regulator of phagocytosis. Required to uptake Gram negative bacterium by macrophages.</text>
</comment>
<keyword evidence="9 10" id="KW-0472">Membrane</keyword>
<proteinExistence type="predicted"/>
<keyword evidence="7" id="KW-0333">Golgi apparatus</keyword>
<comment type="subcellular location">
    <subcellularLocation>
        <location evidence="4">Golgi apparatus</location>
    </subcellularLocation>
    <subcellularLocation>
        <location evidence="2">Membrane</location>
        <topology evidence="2">Single-pass membrane protein</topology>
    </subcellularLocation>
    <subcellularLocation>
        <location evidence="3">Mitochondrion</location>
    </subcellularLocation>
</comment>
<dbReference type="EMBL" id="GGLE01004284">
    <property type="protein sequence ID" value="MBY08410.1"/>
    <property type="molecule type" value="Transcribed_RNA"/>
</dbReference>
<evidence type="ECO:0000313" key="11">
    <source>
        <dbReference type="EMBL" id="MBY08410.1"/>
    </source>
</evidence>
<evidence type="ECO:0000256" key="2">
    <source>
        <dbReference type="ARBA" id="ARBA00004167"/>
    </source>
</evidence>
<evidence type="ECO:0000256" key="10">
    <source>
        <dbReference type="SAM" id="Phobius"/>
    </source>
</evidence>
<dbReference type="RefSeq" id="XP_064475037.1">
    <property type="nucleotide sequence ID" value="XM_064618967.1"/>
</dbReference>
<dbReference type="GeneID" id="135389030"/>
<evidence type="ECO:0000256" key="9">
    <source>
        <dbReference type="ARBA" id="ARBA00023136"/>
    </source>
</evidence>
<dbReference type="Pfam" id="PF07406">
    <property type="entry name" value="NICE-3"/>
    <property type="match status" value="1"/>
</dbReference>
<protein>
    <submittedName>
        <fullName evidence="11">Putative conserved protein with signal anchor</fullName>
    </submittedName>
</protein>
<keyword evidence="8" id="KW-0496">Mitochondrion</keyword>
<keyword evidence="6 10" id="KW-1133">Transmembrane helix</keyword>
<reference evidence="11" key="1">
    <citation type="submission" date="2018-03" db="EMBL/GenBank/DDBJ databases">
        <title>The relapsing fever spirochete Borrelia turicatae persists in the highly oxidative environment of its soft-bodied tick vector.</title>
        <authorList>
            <person name="Bourret T.J."/>
            <person name="Boyle W.K."/>
            <person name="Valenzuela J.G."/>
            <person name="Oliveira F."/>
            <person name="Lopez J.E."/>
        </authorList>
    </citation>
    <scope>NUCLEOTIDE SEQUENCE</scope>
    <source>
        <strain evidence="11">Kansas strain/isolate</strain>
        <tissue evidence="11">Salivary glands</tissue>
    </source>
</reference>
<organism evidence="11">
    <name type="scientific">Ornithodoros turicata</name>
    <dbReference type="NCBI Taxonomy" id="34597"/>
    <lineage>
        <taxon>Eukaryota</taxon>
        <taxon>Metazoa</taxon>
        <taxon>Ecdysozoa</taxon>
        <taxon>Arthropoda</taxon>
        <taxon>Chelicerata</taxon>
        <taxon>Arachnida</taxon>
        <taxon>Acari</taxon>
        <taxon>Parasitiformes</taxon>
        <taxon>Ixodida</taxon>
        <taxon>Ixodoidea</taxon>
        <taxon>Argasidae</taxon>
        <taxon>Ornithodorinae</taxon>
        <taxon>Ornithodoros</taxon>
    </lineage>
</organism>